<dbReference type="Proteomes" id="UP000214720">
    <property type="component" value="Unassembled WGS sequence"/>
</dbReference>
<proteinExistence type="predicted"/>
<sequence>MLFLRRHARRTTIYAADVLRFIQPPVMQNPFVRPISRLSLALPLLALAACGGKDAPTPSYQAEMFSTAASPFAHNYDATSQETCEASRRALLSQGYVTTMPQPDTVDATKNFQPAADTHVVVSFHVVCTAGENASNTSIAYVNAVQDGYTLKKSDTSASVGLSVLGSLSLPIRSNSDSMVKISSETVPAGKFYDRFFSLVGHYLKTVPRSSPISGENVSSEALAPSLILNSPELTPTPIVVQSTAASSAARAELKAGAASSAPAASAVSAASASATAVTAAAPASAPAAASAATP</sequence>
<evidence type="ECO:0000313" key="2">
    <source>
        <dbReference type="Proteomes" id="UP000214720"/>
    </source>
</evidence>
<dbReference type="Pfam" id="PF10001">
    <property type="entry name" value="DUF2242"/>
    <property type="match status" value="1"/>
</dbReference>
<dbReference type="AlphaFoldDB" id="A0A226X428"/>
<evidence type="ECO:0008006" key="3">
    <source>
        <dbReference type="Google" id="ProtNLM"/>
    </source>
</evidence>
<accession>A0A226X428</accession>
<name>A0A226X428_CABSO</name>
<evidence type="ECO:0000313" key="1">
    <source>
        <dbReference type="EMBL" id="OXC77889.1"/>
    </source>
</evidence>
<dbReference type="EMBL" id="MTHB01000090">
    <property type="protein sequence ID" value="OXC77889.1"/>
    <property type="molecule type" value="Genomic_DNA"/>
</dbReference>
<protein>
    <recommendedName>
        <fullName evidence="3">Lipoprotein</fullName>
    </recommendedName>
</protein>
<comment type="caution">
    <text evidence="1">The sequence shown here is derived from an EMBL/GenBank/DDBJ whole genome shotgun (WGS) entry which is preliminary data.</text>
</comment>
<reference evidence="2" key="1">
    <citation type="submission" date="2017-01" db="EMBL/GenBank/DDBJ databases">
        <title>Genome Analysis of Deinococcus marmoris KOPRI26562.</title>
        <authorList>
            <person name="Kim J.H."/>
            <person name="Oh H.-M."/>
        </authorList>
    </citation>
    <scope>NUCLEOTIDE SEQUENCE [LARGE SCALE GENOMIC DNA]</scope>
    <source>
        <strain evidence="2">PAMC 26633</strain>
    </source>
</reference>
<gene>
    <name evidence="1" type="ORF">BSU04_14480</name>
</gene>
<dbReference type="InterPro" id="IPR018718">
    <property type="entry name" value="DUF2242"/>
</dbReference>
<organism evidence="1 2">
    <name type="scientific">Caballeronia sordidicola</name>
    <name type="common">Burkholderia sordidicola</name>
    <dbReference type="NCBI Taxonomy" id="196367"/>
    <lineage>
        <taxon>Bacteria</taxon>
        <taxon>Pseudomonadati</taxon>
        <taxon>Pseudomonadota</taxon>
        <taxon>Betaproteobacteria</taxon>
        <taxon>Burkholderiales</taxon>
        <taxon>Burkholderiaceae</taxon>
        <taxon>Caballeronia</taxon>
    </lineage>
</organism>